<sequence>MTTLEPAPLLSAFLRHPPEGFDVLTLPAPCHEPVFAAHFDLLTTADPALVMQVKGLPGYRWWGRWLRIRTAFVGTTVSEYVPLPAAPCVLPQMRVAAWRALAARFRLLVVKDLPCDSPLLGAQGNLAADALAQACARAGFVLLAGQQLAYVDIDFVSIDAYLARLSASRRKNIRRKLRSRTDLDVALVQTGDPNFDDPAVIDAYYALYLNVYAQSEIHFDRLSRDFFAYVLRDASNGGMVFAYRHAGELIGFNLCFEHGGKLIDKYVGFAYPQARTHNLYAVSWIVNLEHALARGLTHYVAGWTDPQVKAELGASFTPTRHAVYVRNPLLRKLARAFAHRFEADREWKESAGRRATVGPPGAAS</sequence>
<dbReference type="AlphaFoldDB" id="A0A7Y9IT68"/>
<organism evidence="1 2">
    <name type="scientific">Pigmentiphaga litoralis</name>
    <dbReference type="NCBI Taxonomy" id="516702"/>
    <lineage>
        <taxon>Bacteria</taxon>
        <taxon>Pseudomonadati</taxon>
        <taxon>Pseudomonadota</taxon>
        <taxon>Betaproteobacteria</taxon>
        <taxon>Burkholderiales</taxon>
        <taxon>Alcaligenaceae</taxon>
        <taxon>Pigmentiphaga</taxon>
    </lineage>
</organism>
<dbReference type="Pfam" id="PF04339">
    <property type="entry name" value="FemAB_like"/>
    <property type="match status" value="1"/>
</dbReference>
<evidence type="ECO:0000313" key="2">
    <source>
        <dbReference type="Proteomes" id="UP000542125"/>
    </source>
</evidence>
<reference evidence="1 2" key="1">
    <citation type="submission" date="2020-07" db="EMBL/GenBank/DDBJ databases">
        <title>Genomic Encyclopedia of Type Strains, Phase IV (KMG-V): Genome sequencing to study the core and pangenomes of soil and plant-associated prokaryotes.</title>
        <authorList>
            <person name="Whitman W."/>
        </authorList>
    </citation>
    <scope>NUCLEOTIDE SEQUENCE [LARGE SCALE GENOMIC DNA]</scope>
    <source>
        <strain evidence="1 2">SAS40</strain>
    </source>
</reference>
<proteinExistence type="predicted"/>
<evidence type="ECO:0008006" key="3">
    <source>
        <dbReference type="Google" id="ProtNLM"/>
    </source>
</evidence>
<dbReference type="Proteomes" id="UP000542125">
    <property type="component" value="Unassembled WGS sequence"/>
</dbReference>
<accession>A0A7Y9IT68</accession>
<dbReference type="RefSeq" id="WP_179585623.1">
    <property type="nucleotide sequence ID" value="NZ_JACBYR010000001.1"/>
</dbReference>
<dbReference type="Gene3D" id="3.40.630.30">
    <property type="match status" value="1"/>
</dbReference>
<gene>
    <name evidence="1" type="ORF">FHW18_001868</name>
</gene>
<dbReference type="SUPFAM" id="SSF55729">
    <property type="entry name" value="Acyl-CoA N-acyltransferases (Nat)"/>
    <property type="match status" value="1"/>
</dbReference>
<dbReference type="InterPro" id="IPR007434">
    <property type="entry name" value="FemAB-like"/>
</dbReference>
<protein>
    <recommendedName>
        <fullName evidence="3">GNAT family N-acetyltransferase</fullName>
    </recommendedName>
</protein>
<keyword evidence="2" id="KW-1185">Reference proteome</keyword>
<name>A0A7Y9IT68_9BURK</name>
<comment type="caution">
    <text evidence="1">The sequence shown here is derived from an EMBL/GenBank/DDBJ whole genome shotgun (WGS) entry which is preliminary data.</text>
</comment>
<dbReference type="EMBL" id="JACBYR010000001">
    <property type="protein sequence ID" value="NYE82597.1"/>
    <property type="molecule type" value="Genomic_DNA"/>
</dbReference>
<evidence type="ECO:0000313" key="1">
    <source>
        <dbReference type="EMBL" id="NYE82597.1"/>
    </source>
</evidence>
<dbReference type="InterPro" id="IPR016181">
    <property type="entry name" value="Acyl_CoA_acyltransferase"/>
</dbReference>